<dbReference type="Proteomes" id="UP000184203">
    <property type="component" value="Unassembled WGS sequence"/>
</dbReference>
<proteinExistence type="predicted"/>
<evidence type="ECO:0000313" key="2">
    <source>
        <dbReference type="EMBL" id="SHK77145.1"/>
    </source>
</evidence>
<dbReference type="AlphaFoldDB" id="E7QY73"/>
<reference evidence="1 3" key="1">
    <citation type="journal article" date="2014" name="ISME J.">
        <title>Trehalose/2-sulfotrehalose biosynthesis and glycine-betaine uptake are widely spread mechanisms for osmoadaptation in the Halobacteriales.</title>
        <authorList>
            <person name="Youssef N.H."/>
            <person name="Savage-Ashlock K.N."/>
            <person name="McCully A.L."/>
            <person name="Luedtke B."/>
            <person name="Shaw E.I."/>
            <person name="Hoff W.D."/>
            <person name="Elshahed M.S."/>
        </authorList>
    </citation>
    <scope>NUCLEOTIDE SEQUENCE [LARGE SCALE GENOMIC DNA]</scope>
    <source>
        <strain evidence="1 3">DX253</strain>
    </source>
</reference>
<reference evidence="4" key="3">
    <citation type="submission" date="2016-11" db="EMBL/GenBank/DDBJ databases">
        <authorList>
            <person name="Varghese N."/>
            <person name="Submissions S."/>
        </authorList>
    </citation>
    <scope>NUCLEOTIDE SEQUENCE [LARGE SCALE GENOMIC DNA]</scope>
    <source>
        <strain evidence="4">DX253</strain>
    </source>
</reference>
<name>E7QY73_HALPU</name>
<reference evidence="2" key="2">
    <citation type="submission" date="2016-11" db="EMBL/GenBank/DDBJ databases">
        <authorList>
            <person name="Jaros S."/>
            <person name="Januszkiewicz K."/>
            <person name="Wedrychowicz H."/>
        </authorList>
    </citation>
    <scope>NUCLEOTIDE SEQUENCE [LARGE SCALE GENOMIC DNA]</scope>
    <source>
        <strain evidence="2">DX253</strain>
    </source>
</reference>
<sequence length="264" mass="30701">MPSAAPLYITDFADERCRFDSYWPRLRELDVPVPKTALVPLETDEEEIRWDTDAILSFMDRNGFDRAFVRTQVKAATVRLREGSFIYRPEADVIDRVVESLLTQNGEQGWPHGGGLVVREWLDFDFCRHPNHTCHPSVRFFVDDGDVLGHTPPTAERARNVCDDTYDYLDPVIRSVDLSTPRRYAERIAGEFSETWGVDFIMDTTGTWYCPELNFNGVYWNRMEERWWNMCGQGDFEPWSPVEIHSAALYGTRPDDSDDGARWW</sequence>
<evidence type="ECO:0000313" key="3">
    <source>
        <dbReference type="Proteomes" id="UP000003751"/>
    </source>
</evidence>
<dbReference type="RefSeq" id="WP_007982452.1">
    <property type="nucleotide sequence ID" value="NZ_AEMG01000025.1"/>
</dbReference>
<dbReference type="OrthoDB" id="247501at2157"/>
<dbReference type="PATRIC" id="fig|797209.4.peg.3688"/>
<evidence type="ECO:0000313" key="1">
    <source>
        <dbReference type="EMBL" id="EFW90539.1"/>
    </source>
</evidence>
<dbReference type="EMBL" id="AEMG01000025">
    <property type="protein sequence ID" value="EFW90539.1"/>
    <property type="molecule type" value="Genomic_DNA"/>
</dbReference>
<evidence type="ECO:0000313" key="4">
    <source>
        <dbReference type="Proteomes" id="UP000184203"/>
    </source>
</evidence>
<gene>
    <name evidence="2" type="ORF">SAMN05444342_2128</name>
    <name evidence="1" type="ORF">ZOD2009_18814</name>
</gene>
<dbReference type="EMBL" id="FRAN01000003">
    <property type="protein sequence ID" value="SHK77145.1"/>
    <property type="molecule type" value="Genomic_DNA"/>
</dbReference>
<keyword evidence="4" id="KW-1185">Reference proteome</keyword>
<organism evidence="1 3">
    <name type="scientific">Haladaptatus paucihalophilus DX253</name>
    <dbReference type="NCBI Taxonomy" id="797209"/>
    <lineage>
        <taxon>Archaea</taxon>
        <taxon>Methanobacteriati</taxon>
        <taxon>Methanobacteriota</taxon>
        <taxon>Stenosarchaea group</taxon>
        <taxon>Halobacteria</taxon>
        <taxon>Halobacteriales</taxon>
        <taxon>Haladaptataceae</taxon>
        <taxon>Haladaptatus</taxon>
    </lineage>
</organism>
<dbReference type="STRING" id="797209.GCA_000376445_02869"/>
<accession>E7QY73</accession>
<evidence type="ECO:0008006" key="5">
    <source>
        <dbReference type="Google" id="ProtNLM"/>
    </source>
</evidence>
<protein>
    <recommendedName>
        <fullName evidence="5">ATP-grasp domain-containing protein</fullName>
    </recommendedName>
</protein>
<dbReference type="Proteomes" id="UP000003751">
    <property type="component" value="Unassembled WGS sequence"/>
</dbReference>